<dbReference type="InterPro" id="IPR023343">
    <property type="entry name" value="Penicillin_amidase_dom1"/>
</dbReference>
<dbReference type="OrthoDB" id="311470at2759"/>
<dbReference type="InterPro" id="IPR002692">
    <property type="entry name" value="S45"/>
</dbReference>
<accession>A0A1R2AM81</accession>
<evidence type="ECO:0000256" key="2">
    <source>
        <dbReference type="ARBA" id="ARBA00022801"/>
    </source>
</evidence>
<comment type="similarity">
    <text evidence="1">Belongs to the peptidase S45 family.</text>
</comment>
<keyword evidence="2" id="KW-0378">Hydrolase</keyword>
<dbReference type="Gene3D" id="2.30.120.10">
    <property type="match status" value="1"/>
</dbReference>
<gene>
    <name evidence="4" type="ORF">SteCoe_37867</name>
</gene>
<keyword evidence="5" id="KW-1185">Reference proteome</keyword>
<dbReference type="GO" id="GO:0016811">
    <property type="term" value="F:hydrolase activity, acting on carbon-nitrogen (but not peptide) bonds, in linear amides"/>
    <property type="evidence" value="ECO:0007669"/>
    <property type="project" value="InterPro"/>
</dbReference>
<dbReference type="AlphaFoldDB" id="A0A1R2AM81"/>
<evidence type="ECO:0000256" key="3">
    <source>
        <dbReference type="ARBA" id="ARBA00023145"/>
    </source>
</evidence>
<dbReference type="SUPFAM" id="SSF56235">
    <property type="entry name" value="N-terminal nucleophile aminohydrolases (Ntn hydrolases)"/>
    <property type="match status" value="1"/>
</dbReference>
<reference evidence="4 5" key="1">
    <citation type="submission" date="2016-11" db="EMBL/GenBank/DDBJ databases">
        <title>The macronuclear genome of Stentor coeruleus: a giant cell with tiny introns.</title>
        <authorList>
            <person name="Slabodnick M."/>
            <person name="Ruby J.G."/>
            <person name="Reiff S.B."/>
            <person name="Swart E.C."/>
            <person name="Gosai S."/>
            <person name="Prabakaran S."/>
            <person name="Witkowska E."/>
            <person name="Larue G.E."/>
            <person name="Fisher S."/>
            <person name="Freeman R.M."/>
            <person name="Gunawardena J."/>
            <person name="Chu W."/>
            <person name="Stover N.A."/>
            <person name="Gregory B.D."/>
            <person name="Nowacki M."/>
            <person name="Derisi J."/>
            <person name="Roy S.W."/>
            <person name="Marshall W.F."/>
            <person name="Sood P."/>
        </authorList>
    </citation>
    <scope>NUCLEOTIDE SEQUENCE [LARGE SCALE GENOMIC DNA]</scope>
    <source>
        <strain evidence="4">WM001</strain>
    </source>
</reference>
<protein>
    <recommendedName>
        <fullName evidence="6">Penicillin amidase</fullName>
    </recommendedName>
</protein>
<dbReference type="EMBL" id="MPUH01002020">
    <property type="protein sequence ID" value="OMJ65638.1"/>
    <property type="molecule type" value="Genomic_DNA"/>
</dbReference>
<dbReference type="PIRSF" id="PIRSF001227">
    <property type="entry name" value="Pen_acylase"/>
    <property type="match status" value="1"/>
</dbReference>
<evidence type="ECO:0000313" key="4">
    <source>
        <dbReference type="EMBL" id="OMJ65638.1"/>
    </source>
</evidence>
<dbReference type="PANTHER" id="PTHR34218">
    <property type="entry name" value="PEPTIDASE S45 PENICILLIN AMIDASE"/>
    <property type="match status" value="1"/>
</dbReference>
<dbReference type="Gene3D" id="1.10.439.10">
    <property type="entry name" value="Penicillin Amidohydrolase, domain 1"/>
    <property type="match status" value="1"/>
</dbReference>
<dbReference type="CDD" id="cd03747">
    <property type="entry name" value="Ntn_PGA_like"/>
    <property type="match status" value="1"/>
</dbReference>
<dbReference type="Gene3D" id="3.60.20.10">
    <property type="entry name" value="Glutamine Phosphoribosylpyrophosphate, subunit 1, domain 1"/>
    <property type="match status" value="1"/>
</dbReference>
<keyword evidence="3" id="KW-0865">Zymogen</keyword>
<dbReference type="PANTHER" id="PTHR34218:SF4">
    <property type="entry name" value="ACYL-HOMOSERINE LACTONE ACYLASE QUIP"/>
    <property type="match status" value="1"/>
</dbReference>
<dbReference type="InterPro" id="IPR014395">
    <property type="entry name" value="Pen/GL7ACA/AHL_acylase"/>
</dbReference>
<dbReference type="InterPro" id="IPR043146">
    <property type="entry name" value="Penicillin_amidase_N_B-knob"/>
</dbReference>
<dbReference type="Gene3D" id="1.10.1400.10">
    <property type="match status" value="1"/>
</dbReference>
<organism evidence="4 5">
    <name type="scientific">Stentor coeruleus</name>
    <dbReference type="NCBI Taxonomy" id="5963"/>
    <lineage>
        <taxon>Eukaryota</taxon>
        <taxon>Sar</taxon>
        <taxon>Alveolata</taxon>
        <taxon>Ciliophora</taxon>
        <taxon>Postciliodesmatophora</taxon>
        <taxon>Heterotrichea</taxon>
        <taxon>Heterotrichida</taxon>
        <taxon>Stentoridae</taxon>
        <taxon>Stentor</taxon>
    </lineage>
</organism>
<dbReference type="Pfam" id="PF01804">
    <property type="entry name" value="Penicil_amidase"/>
    <property type="match status" value="1"/>
</dbReference>
<dbReference type="Proteomes" id="UP000187209">
    <property type="component" value="Unassembled WGS sequence"/>
</dbReference>
<evidence type="ECO:0000313" key="5">
    <source>
        <dbReference type="Proteomes" id="UP000187209"/>
    </source>
</evidence>
<evidence type="ECO:0008006" key="6">
    <source>
        <dbReference type="Google" id="ProtNLM"/>
    </source>
</evidence>
<dbReference type="GO" id="GO:0017000">
    <property type="term" value="P:antibiotic biosynthetic process"/>
    <property type="evidence" value="ECO:0007669"/>
    <property type="project" value="InterPro"/>
</dbReference>
<name>A0A1R2AM81_9CILI</name>
<dbReference type="InterPro" id="IPR029055">
    <property type="entry name" value="Ntn_hydrolases_N"/>
</dbReference>
<proteinExistence type="inferred from homology"/>
<sequence>MNWVFIIGISLPPILVLFHALYRTLPDYNEIKFISGVYDDISITRSAKGIPEISAENLEDFFFAFGYIHAQDRLWQMDLLRRTSQGTLSEILGEPALEKDIFARNLRFYNKSEELFSLSSKAQLYLKRYSEGINSYADTNYLPIEYFFTWSKFKRWSPLDTLTIWRYMSFIICVNWQQDVMRSELYEIFGDQGFMVMDEGKVFDEYFTVQGNELPKDIYKVHKMFWRNDMSTGGKSEDIGFVESSNAWVISGDFTASGKPLLANDPHLTNTVPSLLYLVKAQWGNGKVLGGSIPGLPGFLFGSNHKVSWGVTSLLSDTVDLYSHTISGTKYLYNGKWEELGSFKEDIYIKNSDTKRLTFYTTNSGPILYGKEGNISLRWAANEILDTSLDGFIGLFEVENVRSLRVSLEKIVMPQLNVVFASKEGDIGYQAVGKHPLRDYNGLGVLKGSDPNNRWKEYIKYEELPYTINPEKGYIVTANNRPVTHMYKHFNSFGGEHFDGRAKRISVLIDSLIDSKQKITIKHIKDIMYDEFSNLAKILTPIWLNLIQDQDANSAFKKWDFKMSKNSYPAAIFSIWFQNFTSEFLKDKIRSNLSRNLPNSFVYRNYLAQGFYKENCAFCPYVSESKCISLLKNSFYYALSTAKGRSWGEIHKNVFKNIPLSYVTWFYGYFDIEYPSGGSDTTVNAKLFAWNGDFNSIFSPQGRFIFDFGNVQESLWGISTGQSGNGLSSHYRDFVFDFEEGYLEDIYSKQKTEGKLLSTKK</sequence>
<evidence type="ECO:0000256" key="1">
    <source>
        <dbReference type="ARBA" id="ARBA00006586"/>
    </source>
</evidence>
<dbReference type="InterPro" id="IPR043147">
    <property type="entry name" value="Penicillin_amidase_A-knob"/>
</dbReference>
<comment type="caution">
    <text evidence="4">The sequence shown here is derived from an EMBL/GenBank/DDBJ whole genome shotgun (WGS) entry which is preliminary data.</text>
</comment>